<dbReference type="SUPFAM" id="SSF100950">
    <property type="entry name" value="NagB/RpiA/CoA transferase-like"/>
    <property type="match status" value="1"/>
</dbReference>
<dbReference type="InterPro" id="IPR003741">
    <property type="entry name" value="LUD_dom"/>
</dbReference>
<evidence type="ECO:0000259" key="1">
    <source>
        <dbReference type="Pfam" id="PF02589"/>
    </source>
</evidence>
<dbReference type="Gene3D" id="3.40.50.10420">
    <property type="entry name" value="NagB/RpiA/CoA transferase-like"/>
    <property type="match status" value="1"/>
</dbReference>
<dbReference type="EMBL" id="PYAG01000039">
    <property type="protein sequence ID" value="RAO27921.1"/>
    <property type="molecule type" value="Genomic_DNA"/>
</dbReference>
<comment type="caution">
    <text evidence="2">The sequence shown here is derived from an EMBL/GenBank/DDBJ whole genome shotgun (WGS) entry which is preliminary data.</text>
</comment>
<sequence>MSARDEILARLRTALADNPPPVQVPRGYRRVDDRPDLIATLVDRLEDYKAVVHRGIDALPGLLSEVDRLAVPVDVPADWLAGYAGELHRDAPPLSAAALDDLDAVLTGCAVVVADTGTIILDAGPAQGRRALTLVPDRHICVVRTDQVVGLLPEALTRLDPRAPLTWISGPSATSDIELNRVEGVHGPRRLEVVLISPDDEVVPVSLDDAAVPVSSAGGSGA</sequence>
<gene>
    <name evidence="2" type="ORF">PSN13_05809</name>
</gene>
<dbReference type="Pfam" id="PF02589">
    <property type="entry name" value="LUD_dom"/>
    <property type="match status" value="1"/>
</dbReference>
<dbReference type="InterPro" id="IPR024185">
    <property type="entry name" value="FTHF_cligase-like_sf"/>
</dbReference>
<dbReference type="InterPro" id="IPR037171">
    <property type="entry name" value="NagB/RpiA_transferase-like"/>
</dbReference>
<dbReference type="AlphaFoldDB" id="A0A328NFC4"/>
<proteinExistence type="predicted"/>
<evidence type="ECO:0000313" key="2">
    <source>
        <dbReference type="EMBL" id="RAO27921.1"/>
    </source>
</evidence>
<feature type="domain" description="LUD" evidence="1">
    <location>
        <begin position="99"/>
        <end position="196"/>
    </location>
</feature>
<dbReference type="Proteomes" id="UP000249419">
    <property type="component" value="Unassembled WGS sequence"/>
</dbReference>
<dbReference type="RefSeq" id="WP_309251879.1">
    <property type="nucleotide sequence ID" value="NZ_PYAG01000039.1"/>
</dbReference>
<accession>A0A328NFC4</accession>
<dbReference type="PANTHER" id="PTHR43682">
    <property type="entry name" value="LACTATE UTILIZATION PROTEIN C"/>
    <property type="match status" value="1"/>
</dbReference>
<protein>
    <submittedName>
        <fullName evidence="2">Lactate utilization protein</fullName>
    </submittedName>
</protein>
<name>A0A328NFC4_9ACTN</name>
<dbReference type="PANTHER" id="PTHR43682:SF1">
    <property type="entry name" value="LACTATE UTILIZATION PROTEIN C"/>
    <property type="match status" value="1"/>
</dbReference>
<evidence type="ECO:0000313" key="3">
    <source>
        <dbReference type="Proteomes" id="UP000249419"/>
    </source>
</evidence>
<reference evidence="2 3" key="1">
    <citation type="submission" date="2018-03" db="EMBL/GenBank/DDBJ databases">
        <title>Defining the species Micromonospora saelicesensis and Micromonospora noduli under the framework of genomics.</title>
        <authorList>
            <person name="Riesco R."/>
            <person name="Trujillo M.E."/>
        </authorList>
    </citation>
    <scope>NUCLEOTIDE SEQUENCE [LARGE SCALE GENOMIC DNA]</scope>
    <source>
        <strain evidence="2 3">PSN13</strain>
    </source>
</reference>
<organism evidence="2 3">
    <name type="scientific">Micromonospora saelicesensis</name>
    <dbReference type="NCBI Taxonomy" id="285676"/>
    <lineage>
        <taxon>Bacteria</taxon>
        <taxon>Bacillati</taxon>
        <taxon>Actinomycetota</taxon>
        <taxon>Actinomycetes</taxon>
        <taxon>Micromonosporales</taxon>
        <taxon>Micromonosporaceae</taxon>
        <taxon>Micromonospora</taxon>
    </lineage>
</organism>